<dbReference type="PANTHER" id="PTHR18870">
    <property type="entry name" value="PROTEIN TAG-278-RELATED"/>
    <property type="match status" value="1"/>
</dbReference>
<protein>
    <submittedName>
        <fullName evidence="4">Uncharacterized protein</fullName>
    </submittedName>
</protein>
<proteinExistence type="predicted"/>
<keyword evidence="1 2" id="KW-0175">Coiled coil</keyword>
<evidence type="ECO:0000256" key="1">
    <source>
        <dbReference type="ARBA" id="ARBA00023054"/>
    </source>
</evidence>
<dbReference type="OrthoDB" id="75801at2759"/>
<reference evidence="4" key="1">
    <citation type="submission" date="2021-10" db="EMBL/GenBank/DDBJ databases">
        <title>Tropical sea cucumber genome reveals ecological adaptation and Cuvierian tubules defense mechanism.</title>
        <authorList>
            <person name="Chen T."/>
        </authorList>
    </citation>
    <scope>NUCLEOTIDE SEQUENCE</scope>
    <source>
        <strain evidence="4">Nanhai2018</strain>
        <tissue evidence="4">Muscle</tissue>
    </source>
</reference>
<keyword evidence="5" id="KW-1185">Reference proteome</keyword>
<feature type="region of interest" description="Disordered" evidence="3">
    <location>
        <begin position="146"/>
        <end position="188"/>
    </location>
</feature>
<feature type="region of interest" description="Disordered" evidence="3">
    <location>
        <begin position="383"/>
        <end position="427"/>
    </location>
</feature>
<evidence type="ECO:0000256" key="2">
    <source>
        <dbReference type="SAM" id="Coils"/>
    </source>
</evidence>
<feature type="compositionally biased region" description="Low complexity" evidence="3">
    <location>
        <begin position="172"/>
        <end position="183"/>
    </location>
</feature>
<feature type="coiled-coil region" evidence="2">
    <location>
        <begin position="100"/>
        <end position="134"/>
    </location>
</feature>
<gene>
    <name evidence="4" type="ORF">HOLleu_29031</name>
</gene>
<evidence type="ECO:0000256" key="3">
    <source>
        <dbReference type="SAM" id="MobiDB-lite"/>
    </source>
</evidence>
<feature type="compositionally biased region" description="Polar residues" evidence="3">
    <location>
        <begin position="407"/>
        <end position="424"/>
    </location>
</feature>
<dbReference type="Proteomes" id="UP001152320">
    <property type="component" value="Chromosome 14"/>
</dbReference>
<accession>A0A9Q1H1X7</accession>
<evidence type="ECO:0000313" key="4">
    <source>
        <dbReference type="EMBL" id="KAJ8029595.1"/>
    </source>
</evidence>
<organism evidence="4 5">
    <name type="scientific">Holothuria leucospilota</name>
    <name type="common">Black long sea cucumber</name>
    <name type="synonym">Mertensiothuria leucospilota</name>
    <dbReference type="NCBI Taxonomy" id="206669"/>
    <lineage>
        <taxon>Eukaryota</taxon>
        <taxon>Metazoa</taxon>
        <taxon>Echinodermata</taxon>
        <taxon>Eleutherozoa</taxon>
        <taxon>Echinozoa</taxon>
        <taxon>Holothuroidea</taxon>
        <taxon>Aspidochirotacea</taxon>
        <taxon>Aspidochirotida</taxon>
        <taxon>Holothuriidae</taxon>
        <taxon>Holothuria</taxon>
    </lineage>
</organism>
<dbReference type="EMBL" id="JAIZAY010000014">
    <property type="protein sequence ID" value="KAJ8029595.1"/>
    <property type="molecule type" value="Genomic_DNA"/>
</dbReference>
<feature type="compositionally biased region" description="Basic and acidic residues" evidence="3">
    <location>
        <begin position="383"/>
        <end position="395"/>
    </location>
</feature>
<feature type="compositionally biased region" description="Low complexity" evidence="3">
    <location>
        <begin position="285"/>
        <end position="301"/>
    </location>
</feature>
<name>A0A9Q1H1X7_HOLLE</name>
<dbReference type="AlphaFoldDB" id="A0A9Q1H1X7"/>
<dbReference type="PANTHER" id="PTHR18870:SF9">
    <property type="entry name" value="PROTEIN TAG-278-RELATED"/>
    <property type="match status" value="1"/>
</dbReference>
<evidence type="ECO:0000313" key="5">
    <source>
        <dbReference type="Proteomes" id="UP001152320"/>
    </source>
</evidence>
<comment type="caution">
    <text evidence="4">The sequence shown here is derived from an EMBL/GenBank/DDBJ whole genome shotgun (WGS) entry which is preliminary data.</text>
</comment>
<sequence length="441" mass="51071">MATTMDRPVSLVSLQKSTNKKSFDYKMCKKVAELTQVVHMLFTKSHEKDIELELTKKAYEQEIVDIISDAQGRLRKVRMSCEDEQRRSEQRLTELHSEQVRDLQRKLLQYTEKLEECGKELLKKKKEISELNSRLTVTKQSRMCNNNTELSHLKGGQNLPSERASRPDKDLTVVSNQQTSSSSDVDRMEHVKQQCIDLEQMLRERDADIEKLKQLKINIEKENLKVKTELTETKRDKEHLDTSYNARISALQSELSESSRTQIKLQQKVKTLENELKAQQKELQKAQLESGSRSRFSSSPRQLTSSDNIPKNVIELERMRRELERYRLELSNREGNFNRMFTNSSPVRVDSRLRGLSLGMTRQKSVNMGSSASNLQQKYLKTTHAETQKEKDPAKRLPLLAMEGRSKTSTNLKHSSATGNTSMQLRDRSIARKTDMFQQAF</sequence>
<feature type="region of interest" description="Disordered" evidence="3">
    <location>
        <begin position="285"/>
        <end position="309"/>
    </location>
</feature>